<comment type="caution">
    <text evidence="1">The sequence shown here is derived from an EMBL/GenBank/DDBJ whole genome shotgun (WGS) entry which is preliminary data.</text>
</comment>
<organism evidence="1 2">
    <name type="scientific">Virgibacillus tibetensis</name>
    <dbReference type="NCBI Taxonomy" id="3042313"/>
    <lineage>
        <taxon>Bacteria</taxon>
        <taxon>Bacillati</taxon>
        <taxon>Bacillota</taxon>
        <taxon>Bacilli</taxon>
        <taxon>Bacillales</taxon>
        <taxon>Bacillaceae</taxon>
        <taxon>Virgibacillus</taxon>
    </lineage>
</organism>
<evidence type="ECO:0000313" key="1">
    <source>
        <dbReference type="EMBL" id="MEC5423326.1"/>
    </source>
</evidence>
<keyword evidence="2" id="KW-1185">Reference proteome</keyword>
<dbReference type="EMBL" id="JARZFX010000002">
    <property type="protein sequence ID" value="MEC5423326.1"/>
    <property type="molecule type" value="Genomic_DNA"/>
</dbReference>
<sequence>MKKVIEGSVYNTETAKKICERSSEESNHEKGAVVKQLQQLYKTKSNKFFFYVKSEFTTHVVVNNDDIDPRFEDQEVTEEKIIPVSYEEALQFSSEISAVSKLEKKMIAKYFPEIVVKESNDNKKIQKKLYLSEKANWYLELMLQEGKETNSSFVEKLITEEYQRLYKKGLMVRDPFFEMEE</sequence>
<protein>
    <submittedName>
        <fullName evidence="1">Uncharacterized protein</fullName>
    </submittedName>
</protein>
<reference evidence="1 2" key="1">
    <citation type="journal article" date="2024" name="Int. J. Syst. Evol. Microbiol.">
        <title>Virgibacillus tibetensis sp. nov., isolated from salt lake on the Tibetan Plateau of China.</title>
        <authorList>
            <person name="Phurbu D."/>
            <person name="Liu Z.-X."/>
            <person name="Wang R."/>
            <person name="Zheng Y.-Y."/>
            <person name="Liu H.-C."/>
            <person name="Zhou Y.-G."/>
            <person name="Yu Y.-J."/>
            <person name="Li A.-H."/>
        </authorList>
    </citation>
    <scope>NUCLEOTIDE SEQUENCE [LARGE SCALE GENOMIC DNA]</scope>
    <source>
        <strain evidence="1 2">C22-A2</strain>
    </source>
</reference>
<accession>A0ABU6KE12</accession>
<evidence type="ECO:0000313" key="2">
    <source>
        <dbReference type="Proteomes" id="UP001335737"/>
    </source>
</evidence>
<gene>
    <name evidence="1" type="ORF">QGM71_07415</name>
</gene>
<dbReference type="RefSeq" id="WP_327606881.1">
    <property type="nucleotide sequence ID" value="NZ_JARZFX010000002.1"/>
</dbReference>
<proteinExistence type="predicted"/>
<name>A0ABU6KE12_9BACI</name>
<dbReference type="Proteomes" id="UP001335737">
    <property type="component" value="Unassembled WGS sequence"/>
</dbReference>